<dbReference type="InterPro" id="IPR021109">
    <property type="entry name" value="Peptidase_aspartic_dom_sf"/>
</dbReference>
<evidence type="ECO:0000256" key="1">
    <source>
        <dbReference type="SAM" id="SignalP"/>
    </source>
</evidence>
<keyword evidence="3" id="KW-1185">Reference proteome</keyword>
<dbReference type="Proteomes" id="UP000249464">
    <property type="component" value="Unassembled WGS sequence"/>
</dbReference>
<dbReference type="Gene3D" id="2.40.70.10">
    <property type="entry name" value="Acid Proteases"/>
    <property type="match status" value="1"/>
</dbReference>
<accession>A0A2X0LRJ4</accession>
<proteinExistence type="predicted"/>
<keyword evidence="1" id="KW-0732">Signal</keyword>
<evidence type="ECO:0000313" key="2">
    <source>
        <dbReference type="EMBL" id="SGY15379.1"/>
    </source>
</evidence>
<name>A0A2X0LRJ4_9BASI</name>
<reference evidence="2 3" key="1">
    <citation type="submission" date="2016-11" db="EMBL/GenBank/DDBJ databases">
        <authorList>
            <person name="Jaros S."/>
            <person name="Januszkiewicz K."/>
            <person name="Wedrychowicz H."/>
        </authorList>
    </citation>
    <scope>NUCLEOTIDE SEQUENCE [LARGE SCALE GENOMIC DNA]</scope>
</reference>
<dbReference type="EMBL" id="FQNC01000013">
    <property type="protein sequence ID" value="SGY15379.1"/>
    <property type="molecule type" value="Genomic_DNA"/>
</dbReference>
<organism evidence="2 3">
    <name type="scientific">Microbotryum silenes-dioicae</name>
    <dbReference type="NCBI Taxonomy" id="796604"/>
    <lineage>
        <taxon>Eukaryota</taxon>
        <taxon>Fungi</taxon>
        <taxon>Dikarya</taxon>
        <taxon>Basidiomycota</taxon>
        <taxon>Pucciniomycotina</taxon>
        <taxon>Microbotryomycetes</taxon>
        <taxon>Microbotryales</taxon>
        <taxon>Microbotryaceae</taxon>
        <taxon>Microbotryum</taxon>
    </lineage>
</organism>
<dbReference type="AlphaFoldDB" id="A0A2X0LRJ4"/>
<feature type="chain" id="PRO_5016093991" evidence="1">
    <location>
        <begin position="25"/>
        <end position="363"/>
    </location>
</feature>
<gene>
    <name evidence="2" type="primary">BQ5605_C013g07352</name>
    <name evidence="2" type="ORF">BQ5605_C013G07352</name>
</gene>
<sequence>MRKSTSAPLFCFALLCYALLVVKAIPASVQPLSRAKVVASLPSKRQQQQQEFVLQDTSPPNIVASAPIDALARAAVADTVQAEAHEDRFVQPDVGLLKSVQENAQEQVVRPTSIRAAKPRHPHTMPNLRVRPELRLKNAIAKDNSPFARGVRDIGQRATMRRMPARASPPMLVNHEAEATRSATKLYTDLKRAVEEFALSRRPGPPFDARNQSTYLELPLEDVQIQNEWLGVSLVAAMVDPTSDQIAVPRAIAEMIYSSIEGASIDPHLSDTRGTVFSYPCSTPIDFKFRLSQASTSMKNDRERQAEESERTFRLNQFRLETLKPQSTRCIGAVYGLEDLTDIAGEVGSAEGRLGFQSHRRKR</sequence>
<protein>
    <submittedName>
        <fullName evidence="2">BQ5605_C013g07352 protein</fullName>
    </submittedName>
</protein>
<evidence type="ECO:0000313" key="3">
    <source>
        <dbReference type="Proteomes" id="UP000249464"/>
    </source>
</evidence>
<feature type="signal peptide" evidence="1">
    <location>
        <begin position="1"/>
        <end position="24"/>
    </location>
</feature>